<organism evidence="1 2">
    <name type="scientific">Dyadobacter luteus</name>
    <dbReference type="NCBI Taxonomy" id="2259619"/>
    <lineage>
        <taxon>Bacteria</taxon>
        <taxon>Pseudomonadati</taxon>
        <taxon>Bacteroidota</taxon>
        <taxon>Cytophagia</taxon>
        <taxon>Cytophagales</taxon>
        <taxon>Spirosomataceae</taxon>
        <taxon>Dyadobacter</taxon>
    </lineage>
</organism>
<evidence type="ECO:0000313" key="2">
    <source>
        <dbReference type="Proteomes" id="UP000256373"/>
    </source>
</evidence>
<comment type="caution">
    <text evidence="1">The sequence shown here is derived from an EMBL/GenBank/DDBJ whole genome shotgun (WGS) entry which is preliminary data.</text>
</comment>
<sequence>MPGWYLPNDYLQNDMLDGFIHANFKRKCGFSALAHADFTNLLIFFPSDPEKTVEKSWLRIAFLR</sequence>
<name>A0A3D8Y783_9BACT</name>
<reference evidence="1 2" key="1">
    <citation type="submission" date="2018-07" db="EMBL/GenBank/DDBJ databases">
        <title>Dyadobacter roseus sp. nov., isolated from rose rhizosphere soil.</title>
        <authorList>
            <person name="Chen L."/>
        </authorList>
    </citation>
    <scope>NUCLEOTIDE SEQUENCE [LARGE SCALE GENOMIC DNA]</scope>
    <source>
        <strain evidence="1 2">RS19</strain>
    </source>
</reference>
<protein>
    <submittedName>
        <fullName evidence="1">Uncharacterized protein</fullName>
    </submittedName>
</protein>
<dbReference type="EMBL" id="QNUL01000023">
    <property type="protein sequence ID" value="REA58056.1"/>
    <property type="molecule type" value="Genomic_DNA"/>
</dbReference>
<gene>
    <name evidence="1" type="ORF">DSL64_21975</name>
</gene>
<dbReference type="AlphaFoldDB" id="A0A3D8Y783"/>
<accession>A0A3D8Y783</accession>
<keyword evidence="2" id="KW-1185">Reference proteome</keyword>
<proteinExistence type="predicted"/>
<dbReference type="Proteomes" id="UP000256373">
    <property type="component" value="Unassembled WGS sequence"/>
</dbReference>
<evidence type="ECO:0000313" key="1">
    <source>
        <dbReference type="EMBL" id="REA58056.1"/>
    </source>
</evidence>